<reference evidence="3" key="2">
    <citation type="submission" date="2017-05" db="EMBL/GenBank/DDBJ databases">
        <title>Improved OligoMM genomes.</title>
        <authorList>
            <person name="Garzetti D."/>
        </authorList>
    </citation>
    <scope>NUCLEOTIDE SEQUENCE [LARGE SCALE GENOMIC DNA]</scope>
    <source>
        <strain evidence="3">KB18</strain>
    </source>
</reference>
<dbReference type="KEGG" id="amur:ADH66_10540"/>
<dbReference type="RefSeq" id="WP_066541063.1">
    <property type="nucleotide sequence ID" value="NZ_CP021422.1"/>
</dbReference>
<gene>
    <name evidence="1" type="ORF">ADH66_10540</name>
    <name evidence="2" type="ORF">I5Q82_00855</name>
</gene>
<dbReference type="Proteomes" id="UP000596035">
    <property type="component" value="Chromosome"/>
</dbReference>
<evidence type="ECO:0000313" key="2">
    <source>
        <dbReference type="EMBL" id="QQR30330.1"/>
    </source>
</evidence>
<dbReference type="Proteomes" id="UP000196710">
    <property type="component" value="Chromosome"/>
</dbReference>
<proteinExistence type="predicted"/>
<keyword evidence="3" id="KW-1185">Reference proteome</keyword>
<reference evidence="1" key="1">
    <citation type="journal article" date="2017" name="Genome Announc.">
        <title>High-Quality Whole-Genome Sequences of the Oligo-Mouse-Microbiota Bacterial Community.</title>
        <authorList>
            <person name="Garzetti D."/>
            <person name="Brugiroux S."/>
            <person name="Bunk B."/>
            <person name="Pukall R."/>
            <person name="McCoy K.D."/>
            <person name="Macpherson A.J."/>
            <person name="Stecher B."/>
        </authorList>
    </citation>
    <scope>NUCLEOTIDE SEQUENCE</scope>
    <source>
        <strain evidence="1">KB18</strain>
    </source>
</reference>
<accession>A0A1Z2XRK5</accession>
<reference evidence="2 4" key="3">
    <citation type="submission" date="2020-11" db="EMBL/GenBank/DDBJ databases">
        <title>Closed and high quality bacterial genomes of the OMM12 community.</title>
        <authorList>
            <person name="Marbouty M."/>
            <person name="Lamy-Besnier Q."/>
            <person name="Debarbieux L."/>
            <person name="Koszul R."/>
        </authorList>
    </citation>
    <scope>NUCLEOTIDE SEQUENCE [LARGE SCALE GENOMIC DNA]</scope>
    <source>
        <strain evidence="2 4">KB18</strain>
    </source>
</reference>
<dbReference type="EMBL" id="CP065321">
    <property type="protein sequence ID" value="QQR30330.1"/>
    <property type="molecule type" value="Genomic_DNA"/>
</dbReference>
<protein>
    <submittedName>
        <fullName evidence="2">Uncharacterized protein</fullName>
    </submittedName>
</protein>
<organism evidence="2 4">
    <name type="scientific">Acutalibacter muris</name>
    <dbReference type="NCBI Taxonomy" id="1796620"/>
    <lineage>
        <taxon>Bacteria</taxon>
        <taxon>Bacillati</taxon>
        <taxon>Bacillota</taxon>
        <taxon>Clostridia</taxon>
        <taxon>Eubacteriales</taxon>
        <taxon>Acutalibacteraceae</taxon>
        <taxon>Acutalibacter</taxon>
    </lineage>
</organism>
<evidence type="ECO:0000313" key="1">
    <source>
        <dbReference type="EMBL" id="ASB41050.1"/>
    </source>
</evidence>
<dbReference type="AlphaFoldDB" id="A0A1Z2XRK5"/>
<evidence type="ECO:0000313" key="4">
    <source>
        <dbReference type="Proteomes" id="UP000596035"/>
    </source>
</evidence>
<evidence type="ECO:0000313" key="3">
    <source>
        <dbReference type="Proteomes" id="UP000196710"/>
    </source>
</evidence>
<dbReference type="EMBL" id="CP021422">
    <property type="protein sequence ID" value="ASB41050.1"/>
    <property type="molecule type" value="Genomic_DNA"/>
</dbReference>
<name>A0A1Z2XRK5_9FIRM</name>
<sequence>MAATYDSLRALSRQTMKKLLDVQEWRKFLAFASRSFKLPFPAQVLAYAQRPDAAALMKSSDWEAVYGRPVKKGCHGVPVPEGRGKKLVYYYDIADTRETDESRPVPLWHVRPENQKGIGKALESYLGKLEDASGFAETLLAAARKTVACTLDDRLDDLAAHSPGSLLEELDSDNLLAAYRTMIENSVGYMLLSRCGLDPSPHFIDEDFYGLLDFNTPSTLTILGSAVTETAAMCLSVIAKAVRRMQAAPAEAERAPAVPKPALLQPVPEKRYTLQGGWELAVVGSDAESILYSFIDLPEQEPVPVSRKDFDQWLAAGFIQPAPAAIPA</sequence>